<dbReference type="Proteomes" id="UP000054423">
    <property type="component" value="Unassembled WGS sequence"/>
</dbReference>
<feature type="compositionally biased region" description="Gly residues" evidence="1">
    <location>
        <begin position="272"/>
        <end position="290"/>
    </location>
</feature>
<protein>
    <submittedName>
        <fullName evidence="2">Uncharacterized protein</fullName>
    </submittedName>
</protein>
<dbReference type="VEuPathDB" id="FungiDB:PPTG_18198"/>
<dbReference type="EMBL" id="KI683086">
    <property type="protein sequence ID" value="ETL79201.1"/>
    <property type="molecule type" value="Genomic_DNA"/>
</dbReference>
<evidence type="ECO:0000313" key="2">
    <source>
        <dbReference type="EMBL" id="ETL79201.1"/>
    </source>
</evidence>
<dbReference type="OrthoDB" id="126220at2759"/>
<feature type="region of interest" description="Disordered" evidence="1">
    <location>
        <begin position="136"/>
        <end position="213"/>
    </location>
</feature>
<evidence type="ECO:0000256" key="1">
    <source>
        <dbReference type="SAM" id="MobiDB-lite"/>
    </source>
</evidence>
<proteinExistence type="predicted"/>
<feature type="region of interest" description="Disordered" evidence="1">
    <location>
        <begin position="267"/>
        <end position="290"/>
    </location>
</feature>
<sequence>MLSWFERWRGVRGKGVTVTYTVTEELLDNAWTAFEDRWNFETGSGFRKTIVAREVTHERMSVGRLASRLCELAWAADRHCCYVHYLEGCPKCRGFSLPRPYEGEWRRYVKDHPLSDVEEHLIGCYRRRLYEARHGSLPRFQQESPRTPPRSPARPQAAQCGAPNFRPSDQASGPGSDGGQVSRRCGGEHRDEGRRENRRDEGWTPQYGGCDQRYHQEARDRHAGNEQRDRWQEAASAQSLRRLANRIERLERGNKELCHRVRPWEEPHRAQWGGGGGGGGGGRVGGSSWG</sequence>
<reference evidence="2" key="1">
    <citation type="submission" date="2013-11" db="EMBL/GenBank/DDBJ databases">
        <title>The Genome Sequence of Phytophthora parasitica CHvinca01.</title>
        <authorList>
            <consortium name="The Broad Institute Genomics Platform"/>
            <person name="Russ C."/>
            <person name="Tyler B."/>
            <person name="Panabieres F."/>
            <person name="Shan W."/>
            <person name="Tripathy S."/>
            <person name="Grunwald N."/>
            <person name="Machado M."/>
            <person name="Johnson C.S."/>
            <person name="Arredondo F."/>
            <person name="Hong C."/>
            <person name="Coffey M."/>
            <person name="Young S.K."/>
            <person name="Zeng Q."/>
            <person name="Gargeya S."/>
            <person name="Fitzgerald M."/>
            <person name="Abouelleil A."/>
            <person name="Alvarado L."/>
            <person name="Chapman S.B."/>
            <person name="Gainer-Dewar J."/>
            <person name="Goldberg J."/>
            <person name="Griggs A."/>
            <person name="Gujja S."/>
            <person name="Hansen M."/>
            <person name="Howarth C."/>
            <person name="Imamovic A."/>
            <person name="Ireland A."/>
            <person name="Larimer J."/>
            <person name="McCowan C."/>
            <person name="Murphy C."/>
            <person name="Pearson M."/>
            <person name="Poon T.W."/>
            <person name="Priest M."/>
            <person name="Roberts A."/>
            <person name="Saif S."/>
            <person name="Shea T."/>
            <person name="Sykes S."/>
            <person name="Wortman J."/>
            <person name="Nusbaum C."/>
            <person name="Birren B."/>
        </authorList>
    </citation>
    <scope>NUCLEOTIDE SEQUENCE [LARGE SCALE GENOMIC DNA]</scope>
    <source>
        <strain evidence="2">CHvinca01</strain>
    </source>
</reference>
<name>W2K1Z5_PHYNI</name>
<feature type="compositionally biased region" description="Basic and acidic residues" evidence="1">
    <location>
        <begin position="185"/>
        <end position="202"/>
    </location>
</feature>
<organism evidence="2">
    <name type="scientific">Phytophthora nicotianae</name>
    <name type="common">Potato buckeye rot agent</name>
    <name type="synonym">Phytophthora parasitica</name>
    <dbReference type="NCBI Taxonomy" id="4792"/>
    <lineage>
        <taxon>Eukaryota</taxon>
        <taxon>Sar</taxon>
        <taxon>Stramenopiles</taxon>
        <taxon>Oomycota</taxon>
        <taxon>Peronosporomycetes</taxon>
        <taxon>Peronosporales</taxon>
        <taxon>Peronosporaceae</taxon>
        <taxon>Phytophthora</taxon>
    </lineage>
</organism>
<gene>
    <name evidence="2" type="ORF">L917_20105</name>
</gene>
<accession>W2K1Z5</accession>
<dbReference type="AlphaFoldDB" id="W2K1Z5"/>